<dbReference type="PANTHER" id="PTHR23389">
    <property type="entry name" value="CHROMOSOME TRANSMISSION FIDELITY FACTOR 18"/>
    <property type="match status" value="1"/>
</dbReference>
<dbReference type="GO" id="GO:0031507">
    <property type="term" value="P:heterochromatin formation"/>
    <property type="evidence" value="ECO:0007669"/>
    <property type="project" value="EnsemblFungi"/>
</dbReference>
<protein>
    <recommendedName>
        <fullName evidence="4">ATPase AAA-type core domain-containing protein</fullName>
    </recommendedName>
</protein>
<evidence type="ECO:0000313" key="2">
    <source>
        <dbReference type="EMBL" id="CCE89677.1"/>
    </source>
</evidence>
<dbReference type="Gene3D" id="3.40.50.300">
    <property type="entry name" value="P-loop containing nucleotide triphosphate hydrolases"/>
    <property type="match status" value="1"/>
</dbReference>
<organism evidence="2 3">
    <name type="scientific">Torulaspora delbrueckii</name>
    <name type="common">Yeast</name>
    <name type="synonym">Candida colliculosa</name>
    <dbReference type="NCBI Taxonomy" id="4950"/>
    <lineage>
        <taxon>Eukaryota</taxon>
        <taxon>Fungi</taxon>
        <taxon>Dikarya</taxon>
        <taxon>Ascomycota</taxon>
        <taxon>Saccharomycotina</taxon>
        <taxon>Saccharomycetes</taxon>
        <taxon>Saccharomycetales</taxon>
        <taxon>Saccharomycetaceae</taxon>
        <taxon>Torulaspora</taxon>
    </lineage>
</organism>
<dbReference type="RefSeq" id="XP_003678888.1">
    <property type="nucleotide sequence ID" value="XM_003678840.1"/>
</dbReference>
<evidence type="ECO:0000313" key="3">
    <source>
        <dbReference type="Proteomes" id="UP000005627"/>
    </source>
</evidence>
<dbReference type="AlphaFoldDB" id="G8ZM33"/>
<dbReference type="GeneID" id="11502601"/>
<gene>
    <name evidence="2" type="primary">TDEL0A03450</name>
    <name evidence="2" type="ORF">TDEL_0A03450</name>
</gene>
<dbReference type="GO" id="GO:0003682">
    <property type="term" value="F:chromatin binding"/>
    <property type="evidence" value="ECO:0007669"/>
    <property type="project" value="EnsemblFungi"/>
</dbReference>
<dbReference type="eggNOG" id="KOG1968">
    <property type="taxonomic scope" value="Eukaryota"/>
</dbReference>
<dbReference type="GO" id="GO:0006261">
    <property type="term" value="P:DNA-templated DNA replication"/>
    <property type="evidence" value="ECO:0007669"/>
    <property type="project" value="EnsemblFungi"/>
</dbReference>
<sequence length="750" mass="85950">MKAAVSLSELLNGNTKARRAEANTNEVQEPTYNEDETLESIDMSGEVGSSSPLKTSQPTPKEKGGPSVQSFLMSSRQKKGDTMLPKEFSEEPEIIALDDDFNDELHLGIESENNGSRLPTVSRVEPPSSFKKTTLKDLFNNFRPESEPLKLKASVVSSIALQEEKKKVKRGAISSSAPFPSRQMVEPFGAIAENRSLNLPMNKKKRCITELISFDPDDFKSLNDRESSQENTGRVKIASARKYSQLWTKLFKPRSVDDVMLEPSLKKNVAEWIETAFLKLRRPTKRTKMLKRQKIEYDPLDDFIIDESLDIENTTEEFVPIMIMHGDGIGKNTLLDVLMDHHEGQIYEVNTSNNRSKKDILDTLMDFSTTHYVKGQGSKGIILLDDVDVLFKEHDKFFWQTVEKILLTSRRPIVILCRDINFVPSNVIQLAIEEDSLFHCKRVSHQTVIAFLERYCRKIDLKIDRAILQLLVACSKRDIRKCLMDLQFCCTPPGDFKEPAASSQESVPYPDLKKTSQHLDLLSFGDILDRQTVWKSSISQDIDHTLMTPHAQAALNGMADDQERLQHDYMVDYRLHLVDKLNNLQLPYELNVGNYLEQQLSCGLLAKPTKLNANQYEKMKSASVNYLKTRVAKKNLIEGKVRKTRNSKRMREILDRFQGFYSADELDESVEVDFEVNNSKDVKEQINPYVLEIAKAELQVKEGNKEIFFEQCKGIDKEEYNEVAWRLTQERLLKPIWFKADPNTVINCWK</sequence>
<dbReference type="InParanoid" id="G8ZM33"/>
<dbReference type="OrthoDB" id="10064318at2759"/>
<feature type="compositionally biased region" description="Polar residues" evidence="1">
    <location>
        <begin position="47"/>
        <end position="59"/>
    </location>
</feature>
<feature type="compositionally biased region" description="Polar residues" evidence="1">
    <location>
        <begin position="22"/>
        <end position="31"/>
    </location>
</feature>
<dbReference type="Proteomes" id="UP000005627">
    <property type="component" value="Chromosome 1"/>
</dbReference>
<dbReference type="SUPFAM" id="SSF52540">
    <property type="entry name" value="P-loop containing nucleoside triphosphate hydrolases"/>
    <property type="match status" value="1"/>
</dbReference>
<dbReference type="GO" id="GO:0010526">
    <property type="term" value="P:transposable element silencing"/>
    <property type="evidence" value="ECO:0007669"/>
    <property type="project" value="EnsemblFungi"/>
</dbReference>
<keyword evidence="3" id="KW-1185">Reference proteome</keyword>
<dbReference type="GO" id="GO:0007064">
    <property type="term" value="P:mitotic sister chromatid cohesion"/>
    <property type="evidence" value="ECO:0007669"/>
    <property type="project" value="EnsemblFungi"/>
</dbReference>
<evidence type="ECO:0000256" key="1">
    <source>
        <dbReference type="SAM" id="MobiDB-lite"/>
    </source>
</evidence>
<reference evidence="2 3" key="1">
    <citation type="journal article" date="2011" name="Proc. Natl. Acad. Sci. U.S.A.">
        <title>Evolutionary erosion of yeast sex chromosomes by mating-type switching accidents.</title>
        <authorList>
            <person name="Gordon J.L."/>
            <person name="Armisen D."/>
            <person name="Proux-Wera E."/>
            <person name="Oheigeartaigh S.S."/>
            <person name="Byrne K.P."/>
            <person name="Wolfe K.H."/>
        </authorList>
    </citation>
    <scope>NUCLEOTIDE SEQUENCE [LARGE SCALE GENOMIC DNA]</scope>
    <source>
        <strain evidence="3">ATCC 10662 / CBS 1146 / NBRC 0425 / NCYC 2629 / NRRL Y-866</strain>
    </source>
</reference>
<feature type="region of interest" description="Disordered" evidence="1">
    <location>
        <begin position="1"/>
        <end position="86"/>
    </location>
</feature>
<name>G8ZM33_TORDE</name>
<evidence type="ECO:0008006" key="4">
    <source>
        <dbReference type="Google" id="ProtNLM"/>
    </source>
</evidence>
<dbReference type="GO" id="GO:0005634">
    <property type="term" value="C:nucleus"/>
    <property type="evidence" value="ECO:0007669"/>
    <property type="project" value="EnsemblFungi"/>
</dbReference>
<dbReference type="KEGG" id="tdl:TDEL_0A03450"/>
<dbReference type="GO" id="GO:0031391">
    <property type="term" value="C:Elg1 RFC-like complex"/>
    <property type="evidence" value="ECO:0007669"/>
    <property type="project" value="EnsemblFungi"/>
</dbReference>
<proteinExistence type="predicted"/>
<dbReference type="GO" id="GO:0003677">
    <property type="term" value="F:DNA binding"/>
    <property type="evidence" value="ECO:0007669"/>
    <property type="project" value="TreeGrafter"/>
</dbReference>
<dbReference type="HOGENOM" id="CLU_019060_0_0_1"/>
<dbReference type="FunCoup" id="G8ZM33">
    <property type="interactions" value="119"/>
</dbReference>
<dbReference type="InterPro" id="IPR027417">
    <property type="entry name" value="P-loop_NTPase"/>
</dbReference>
<dbReference type="PANTHER" id="PTHR23389:SF11">
    <property type="entry name" value="TELOMERE LENGTH REGULATION PROTEIN ELG1"/>
    <property type="match status" value="1"/>
</dbReference>
<dbReference type="EMBL" id="HE616742">
    <property type="protein sequence ID" value="CCE89677.1"/>
    <property type="molecule type" value="Genomic_DNA"/>
</dbReference>
<accession>G8ZM33</accession>
<dbReference type="GO" id="GO:0000724">
    <property type="term" value="P:double-strand break repair via homologous recombination"/>
    <property type="evidence" value="ECO:0007669"/>
    <property type="project" value="EnsemblFungi"/>
</dbReference>
<dbReference type="STRING" id="1076872.G8ZM33"/>